<proteinExistence type="predicted"/>
<dbReference type="InterPro" id="IPR027443">
    <property type="entry name" value="IPNS-like_sf"/>
</dbReference>
<sequence>AISDDEYKSVMHRVQANKDEDRLSICYFVFPAAGSVIQSSKYKPFTYKDFQEQVQQDIKTVGFKVGLEKFKQMQTAGKAT</sequence>
<dbReference type="AlphaFoldDB" id="B9TPK6"/>
<feature type="non-terminal residue" evidence="1">
    <location>
        <position position="1"/>
    </location>
</feature>
<keyword evidence="2" id="KW-1185">Reference proteome</keyword>
<name>B9TPK6_RICCO</name>
<evidence type="ECO:0008006" key="3">
    <source>
        <dbReference type="Google" id="ProtNLM"/>
    </source>
</evidence>
<reference evidence="2" key="1">
    <citation type="journal article" date="2010" name="Nat. Biotechnol.">
        <title>Draft genome sequence of the oilseed species Ricinus communis.</title>
        <authorList>
            <person name="Chan A.P."/>
            <person name="Crabtree J."/>
            <person name="Zhao Q."/>
            <person name="Lorenzi H."/>
            <person name="Orvis J."/>
            <person name="Puiu D."/>
            <person name="Melake-Berhan A."/>
            <person name="Jones K.M."/>
            <person name="Redman J."/>
            <person name="Chen G."/>
            <person name="Cahoon E.B."/>
            <person name="Gedil M."/>
            <person name="Stanke M."/>
            <person name="Haas B.J."/>
            <person name="Wortman J.R."/>
            <person name="Fraser-Liggett C.M."/>
            <person name="Ravel J."/>
            <person name="Rabinowicz P.D."/>
        </authorList>
    </citation>
    <scope>NUCLEOTIDE SEQUENCE [LARGE SCALE GENOMIC DNA]</scope>
    <source>
        <strain evidence="2">cv. Hale</strain>
    </source>
</reference>
<dbReference type="Proteomes" id="UP000008311">
    <property type="component" value="Unassembled WGS sequence"/>
</dbReference>
<accession>B9TPK6</accession>
<evidence type="ECO:0000313" key="2">
    <source>
        <dbReference type="Proteomes" id="UP000008311"/>
    </source>
</evidence>
<dbReference type="STRING" id="3988.B9TPK6"/>
<dbReference type="EMBL" id="EQ995986">
    <property type="protein sequence ID" value="EEF22208.1"/>
    <property type="molecule type" value="Genomic_DNA"/>
</dbReference>
<feature type="non-terminal residue" evidence="1">
    <location>
        <position position="80"/>
    </location>
</feature>
<dbReference type="eggNOG" id="KOG0143">
    <property type="taxonomic scope" value="Eukaryota"/>
</dbReference>
<dbReference type="InParanoid" id="B9TPK6"/>
<evidence type="ECO:0000313" key="1">
    <source>
        <dbReference type="EMBL" id="EEF22208.1"/>
    </source>
</evidence>
<gene>
    <name evidence="1" type="ORF">RCOM_2108770</name>
</gene>
<protein>
    <recommendedName>
        <fullName evidence="3">Isopenicillin N synthase-like Fe(2+) 2OG dioxygenase domain-containing protein</fullName>
    </recommendedName>
</protein>
<organism evidence="1 2">
    <name type="scientific">Ricinus communis</name>
    <name type="common">Castor bean</name>
    <dbReference type="NCBI Taxonomy" id="3988"/>
    <lineage>
        <taxon>Eukaryota</taxon>
        <taxon>Viridiplantae</taxon>
        <taxon>Streptophyta</taxon>
        <taxon>Embryophyta</taxon>
        <taxon>Tracheophyta</taxon>
        <taxon>Spermatophyta</taxon>
        <taxon>Magnoliopsida</taxon>
        <taxon>eudicotyledons</taxon>
        <taxon>Gunneridae</taxon>
        <taxon>Pentapetalae</taxon>
        <taxon>rosids</taxon>
        <taxon>fabids</taxon>
        <taxon>Malpighiales</taxon>
        <taxon>Euphorbiaceae</taxon>
        <taxon>Acalyphoideae</taxon>
        <taxon>Acalypheae</taxon>
        <taxon>Ricinus</taxon>
    </lineage>
</organism>
<dbReference type="SUPFAM" id="SSF51197">
    <property type="entry name" value="Clavaminate synthase-like"/>
    <property type="match status" value="1"/>
</dbReference>
<dbReference type="Gene3D" id="2.60.120.330">
    <property type="entry name" value="B-lactam Antibiotic, Isopenicillin N Synthase, Chain"/>
    <property type="match status" value="1"/>
</dbReference>